<evidence type="ECO:0000313" key="1">
    <source>
        <dbReference type="EMBL" id="AKJ04180.1"/>
    </source>
</evidence>
<reference evidence="1 2" key="1">
    <citation type="submission" date="2015-05" db="EMBL/GenBank/DDBJ databases">
        <title>Genome assembly of Archangium gephyra DSM 2261.</title>
        <authorList>
            <person name="Sharma G."/>
            <person name="Subramanian S."/>
        </authorList>
    </citation>
    <scope>NUCLEOTIDE SEQUENCE [LARGE SCALE GENOMIC DNA]</scope>
    <source>
        <strain evidence="1 2">DSM 2261</strain>
    </source>
</reference>
<organism evidence="1 2">
    <name type="scientific">Archangium gephyra</name>
    <dbReference type="NCBI Taxonomy" id="48"/>
    <lineage>
        <taxon>Bacteria</taxon>
        <taxon>Pseudomonadati</taxon>
        <taxon>Myxococcota</taxon>
        <taxon>Myxococcia</taxon>
        <taxon>Myxococcales</taxon>
        <taxon>Cystobacterineae</taxon>
        <taxon>Archangiaceae</taxon>
        <taxon>Archangium</taxon>
    </lineage>
</organism>
<proteinExistence type="predicted"/>
<gene>
    <name evidence="1" type="ORF">AA314_05806</name>
</gene>
<dbReference type="AlphaFoldDB" id="A0AAC8QAK0"/>
<sequence length="47" mass="5227">MGTRVHDLRARIDDRQGAVVLAPITPHGVAIVALLRRLDDRIATNWP</sequence>
<name>A0AAC8QAK0_9BACT</name>
<dbReference type="EMBL" id="CP011509">
    <property type="protein sequence ID" value="AKJ04180.1"/>
    <property type="molecule type" value="Genomic_DNA"/>
</dbReference>
<accession>A0AAC8QAK0</accession>
<protein>
    <submittedName>
        <fullName evidence="1">Uncharacterized protein</fullName>
    </submittedName>
</protein>
<dbReference type="Proteomes" id="UP000035579">
    <property type="component" value="Chromosome"/>
</dbReference>
<dbReference type="KEGG" id="age:AA314_05806"/>
<evidence type="ECO:0000313" key="2">
    <source>
        <dbReference type="Proteomes" id="UP000035579"/>
    </source>
</evidence>